<protein>
    <submittedName>
        <fullName evidence="2">Uncharacterized protein</fullName>
    </submittedName>
</protein>
<dbReference type="EMBL" id="BAABAE010000003">
    <property type="protein sequence ID" value="GAA3743110.1"/>
    <property type="molecule type" value="Genomic_DNA"/>
</dbReference>
<keyword evidence="3" id="KW-1185">Reference proteome</keyword>
<organism evidence="2 3">
    <name type="scientific">Leifsonella bigeumensis</name>
    <dbReference type="NCBI Taxonomy" id="433643"/>
    <lineage>
        <taxon>Bacteria</taxon>
        <taxon>Bacillati</taxon>
        <taxon>Actinomycetota</taxon>
        <taxon>Actinomycetes</taxon>
        <taxon>Micrococcales</taxon>
        <taxon>Microbacteriaceae</taxon>
        <taxon>Leifsonella</taxon>
    </lineage>
</organism>
<reference evidence="3" key="1">
    <citation type="journal article" date="2019" name="Int. J. Syst. Evol. Microbiol.">
        <title>The Global Catalogue of Microorganisms (GCM) 10K type strain sequencing project: providing services to taxonomists for standard genome sequencing and annotation.</title>
        <authorList>
            <consortium name="The Broad Institute Genomics Platform"/>
            <consortium name="The Broad Institute Genome Sequencing Center for Infectious Disease"/>
            <person name="Wu L."/>
            <person name="Ma J."/>
        </authorList>
    </citation>
    <scope>NUCLEOTIDE SEQUENCE [LARGE SCALE GENOMIC DNA]</scope>
    <source>
        <strain evidence="3">JCM 16949</strain>
    </source>
</reference>
<feature type="transmembrane region" description="Helical" evidence="1">
    <location>
        <begin position="24"/>
        <end position="44"/>
    </location>
</feature>
<feature type="transmembrane region" description="Helical" evidence="1">
    <location>
        <begin position="56"/>
        <end position="77"/>
    </location>
</feature>
<evidence type="ECO:0000313" key="3">
    <source>
        <dbReference type="Proteomes" id="UP001501004"/>
    </source>
</evidence>
<feature type="transmembrane region" description="Helical" evidence="1">
    <location>
        <begin position="89"/>
        <end position="110"/>
    </location>
</feature>
<dbReference type="RefSeq" id="WP_344755909.1">
    <property type="nucleotide sequence ID" value="NZ_BAABAE010000003.1"/>
</dbReference>
<name>A0ABP7FPC4_9MICO</name>
<feature type="transmembrane region" description="Helical" evidence="1">
    <location>
        <begin position="142"/>
        <end position="166"/>
    </location>
</feature>
<evidence type="ECO:0000313" key="2">
    <source>
        <dbReference type="EMBL" id="GAA3743110.1"/>
    </source>
</evidence>
<evidence type="ECO:0000256" key="1">
    <source>
        <dbReference type="SAM" id="Phobius"/>
    </source>
</evidence>
<accession>A0ABP7FPC4</accession>
<feature type="transmembrane region" description="Helical" evidence="1">
    <location>
        <begin position="222"/>
        <end position="241"/>
    </location>
</feature>
<comment type="caution">
    <text evidence="2">The sequence shown here is derived from an EMBL/GenBank/DDBJ whole genome shotgun (WGS) entry which is preliminary data.</text>
</comment>
<sequence length="256" mass="27251">MSLSARETVSAAVSGPRNRLVRELTIPTLVVAALVLVASTLGALELLADAFTDSPIVYLGIAAPALTGAWMTVELCWTRRGEPFLPRFGFRLFALGGIFILVNTIVHGVVTWEPARLAAERFPDQNSGHFSAWIQTFFAFDLLGAAATLGGGVAGLLLVTLPYFVVARPREYADANMLAPGVGNLKAARVSGLAMVIALNLVFAVPALVVFGTQYHHQSMVVIGWALIPVGIVAVIVAAVVQRPDRARRKAAGLRR</sequence>
<keyword evidence="1" id="KW-0472">Membrane</keyword>
<dbReference type="Proteomes" id="UP001501004">
    <property type="component" value="Unassembled WGS sequence"/>
</dbReference>
<keyword evidence="1" id="KW-0812">Transmembrane</keyword>
<keyword evidence="1" id="KW-1133">Transmembrane helix</keyword>
<proteinExistence type="predicted"/>
<gene>
    <name evidence="2" type="ORF">GCM10022239_18190</name>
</gene>
<feature type="transmembrane region" description="Helical" evidence="1">
    <location>
        <begin position="187"/>
        <end position="210"/>
    </location>
</feature>